<dbReference type="OrthoDB" id="2963168at2759"/>
<evidence type="ECO:0000313" key="2">
    <source>
        <dbReference type="Proteomes" id="UP000076727"/>
    </source>
</evidence>
<dbReference type="STRING" id="1314783.A0A165MGA2"/>
<dbReference type="Gene3D" id="3.30.420.40">
    <property type="match status" value="2"/>
</dbReference>
<dbReference type="CDD" id="cd10170">
    <property type="entry name" value="ASKHA_NBD_HSP70"/>
    <property type="match status" value="1"/>
</dbReference>
<dbReference type="Gene3D" id="3.90.640.10">
    <property type="entry name" value="Actin, Chain A, domain 4"/>
    <property type="match status" value="1"/>
</dbReference>
<proteinExistence type="predicted"/>
<dbReference type="EMBL" id="KV429102">
    <property type="protein sequence ID" value="KZT65645.1"/>
    <property type="molecule type" value="Genomic_DNA"/>
</dbReference>
<evidence type="ECO:0008006" key="3">
    <source>
        <dbReference type="Google" id="ProtNLM"/>
    </source>
</evidence>
<keyword evidence="2" id="KW-1185">Reference proteome</keyword>
<dbReference type="PANTHER" id="PTHR14187:SF5">
    <property type="entry name" value="HEAT SHOCK 70 KDA PROTEIN 12A"/>
    <property type="match status" value="1"/>
</dbReference>
<evidence type="ECO:0000313" key="1">
    <source>
        <dbReference type="EMBL" id="KZT65645.1"/>
    </source>
</evidence>
<dbReference type="PANTHER" id="PTHR14187">
    <property type="entry name" value="ALPHA KINASE/ELONGATION FACTOR 2 KINASE"/>
    <property type="match status" value="1"/>
</dbReference>
<accession>A0A165MGA2</accession>
<protein>
    <recommendedName>
        <fullName evidence="3">Actin-like ATPase domain-containing protein</fullName>
    </recommendedName>
</protein>
<name>A0A165MGA2_9APHY</name>
<gene>
    <name evidence="1" type="ORF">DAEQUDRAFT_676500</name>
</gene>
<sequence length="585" mass="65031">MLQLEPYKGSNRRLVIAIDVGTTYSGAAYCILDPGEIPKVLSITRFPGQEGDNRSRDVKIPSCLYYDQQNKLRAVGAEATLQNTQREAYTQEWTYVRWFKLHLRPPSILPGAILPPINVNKPVLEILADYLAYVLKCSKRFISETSPIGRKILDTEGASALPIDYVLSHPNGWSGPQQNNMRRAAVMAGLVSDSDEGMSRLQFVTEGEASLQFCIATGLVNHIQQENNYVTIVDCGGGTIDLSTYRVVDSAPVTVEESVNPECLIQGSSMINHRAEALLRDKLRNSCFSTNEDIESMMANFDSTTKPIFRDPSAMSHIKFGGARDTDVRYNIRRGYLDLSGPEMVSLFAPSIDALKAAIDTQVSGMDHRLAAILLVGGFASSPFLRDELQAHMTRKGLRMFCPEGQTSKAVAEGALWFYLDHRVRARVARHTYGSACNVHYDPLNPEHLRRKHLTITNAAGATMVRFAFATIAQKGTVVTETTEFRCHLAQHSEISAISGDTDAISASVISYRGSKTKPAWRDDEPEMFNKLCRVRGVPASDSWQTRDGPNGPYRYHPFDIILLLGLTEMKAQISWWEDVRAQST</sequence>
<reference evidence="1 2" key="1">
    <citation type="journal article" date="2016" name="Mol. Biol. Evol.">
        <title>Comparative Genomics of Early-Diverging Mushroom-Forming Fungi Provides Insights into the Origins of Lignocellulose Decay Capabilities.</title>
        <authorList>
            <person name="Nagy L.G."/>
            <person name="Riley R."/>
            <person name="Tritt A."/>
            <person name="Adam C."/>
            <person name="Daum C."/>
            <person name="Floudas D."/>
            <person name="Sun H."/>
            <person name="Yadav J.S."/>
            <person name="Pangilinan J."/>
            <person name="Larsson K.H."/>
            <person name="Matsuura K."/>
            <person name="Barry K."/>
            <person name="Labutti K."/>
            <person name="Kuo R."/>
            <person name="Ohm R.A."/>
            <person name="Bhattacharya S.S."/>
            <person name="Shirouzu T."/>
            <person name="Yoshinaga Y."/>
            <person name="Martin F.M."/>
            <person name="Grigoriev I.V."/>
            <person name="Hibbett D.S."/>
        </authorList>
    </citation>
    <scope>NUCLEOTIDE SEQUENCE [LARGE SCALE GENOMIC DNA]</scope>
    <source>
        <strain evidence="1 2">L-15889</strain>
    </source>
</reference>
<organism evidence="1 2">
    <name type="scientific">Daedalea quercina L-15889</name>
    <dbReference type="NCBI Taxonomy" id="1314783"/>
    <lineage>
        <taxon>Eukaryota</taxon>
        <taxon>Fungi</taxon>
        <taxon>Dikarya</taxon>
        <taxon>Basidiomycota</taxon>
        <taxon>Agaricomycotina</taxon>
        <taxon>Agaricomycetes</taxon>
        <taxon>Polyporales</taxon>
        <taxon>Fomitopsis</taxon>
    </lineage>
</organism>
<dbReference type="AlphaFoldDB" id="A0A165MGA2"/>
<dbReference type="InterPro" id="IPR043129">
    <property type="entry name" value="ATPase_NBD"/>
</dbReference>
<dbReference type="SUPFAM" id="SSF53067">
    <property type="entry name" value="Actin-like ATPase domain"/>
    <property type="match status" value="2"/>
</dbReference>
<dbReference type="Proteomes" id="UP000076727">
    <property type="component" value="Unassembled WGS sequence"/>
</dbReference>